<dbReference type="GO" id="GO:0030015">
    <property type="term" value="C:CCR4-NOT core complex"/>
    <property type="evidence" value="ECO:0007669"/>
    <property type="project" value="InterPro"/>
</dbReference>
<dbReference type="PANTHER" id="PTHR13162">
    <property type="entry name" value="CCR4-NOT TRANSCRIPTION COMPLEX"/>
    <property type="match status" value="1"/>
</dbReference>
<evidence type="ECO:0000259" key="2">
    <source>
        <dbReference type="Pfam" id="PF16415"/>
    </source>
</evidence>
<organism evidence="3 4">
    <name type="scientific">Ostreobium quekettii</name>
    <dbReference type="NCBI Taxonomy" id="121088"/>
    <lineage>
        <taxon>Eukaryota</taxon>
        <taxon>Viridiplantae</taxon>
        <taxon>Chlorophyta</taxon>
        <taxon>core chlorophytes</taxon>
        <taxon>Ulvophyceae</taxon>
        <taxon>TCBD clade</taxon>
        <taxon>Bryopsidales</taxon>
        <taxon>Ostreobineae</taxon>
        <taxon>Ostreobiaceae</taxon>
        <taxon>Ostreobium</taxon>
    </lineage>
</organism>
<dbReference type="GO" id="GO:0060090">
    <property type="term" value="F:molecular adaptor activity"/>
    <property type="evidence" value="ECO:0007669"/>
    <property type="project" value="TreeGrafter"/>
</dbReference>
<dbReference type="InterPro" id="IPR040398">
    <property type="entry name" value="Not1"/>
</dbReference>
<keyword evidence="4" id="KW-1185">Reference proteome</keyword>
<dbReference type="Proteomes" id="UP000708148">
    <property type="component" value="Unassembled WGS sequence"/>
</dbReference>
<dbReference type="GO" id="GO:0017148">
    <property type="term" value="P:negative regulation of translation"/>
    <property type="evidence" value="ECO:0007669"/>
    <property type="project" value="InterPro"/>
</dbReference>
<dbReference type="GO" id="GO:0000932">
    <property type="term" value="C:P-body"/>
    <property type="evidence" value="ECO:0007669"/>
    <property type="project" value="TreeGrafter"/>
</dbReference>
<dbReference type="EMBL" id="CAJHUC010000309">
    <property type="protein sequence ID" value="CAD7695132.1"/>
    <property type="molecule type" value="Genomic_DNA"/>
</dbReference>
<feature type="region of interest" description="Disordered" evidence="1">
    <location>
        <begin position="880"/>
        <end position="915"/>
    </location>
</feature>
<feature type="compositionally biased region" description="Basic residues" evidence="1">
    <location>
        <begin position="1185"/>
        <end position="1206"/>
    </location>
</feature>
<dbReference type="GO" id="GO:0000288">
    <property type="term" value="P:nuclear-transcribed mRNA catabolic process, deadenylation-dependent decay"/>
    <property type="evidence" value="ECO:0007669"/>
    <property type="project" value="TreeGrafter"/>
</dbReference>
<evidence type="ECO:0000313" key="3">
    <source>
        <dbReference type="EMBL" id="CAD7695132.1"/>
    </source>
</evidence>
<sequence>MAGEGANERRGLADALLRAGCGLEPALRLISDPVVDLEPAIARALVMASNRCEGEGADPREGTDAGLADQPVWRPAQFADAIKSERPRLDWGRVAASLDIDGFEGLGQGAFAGLMEAFRRACPGGFPLEAVLGLVWRHPKAQLAFLRHAVAAPSELFEFRPDQGVFPVGVLEARRAAAGGGSCAWVSLDLLETLYMLAKGGHELEVRQILDYLVRHCKEVLLVALDRMGVPECAIFQEAYRNLIEHFLRQTECPSDCNPEEVCSTVRDMILECATGVQEASTGLGEAPQAPNCGVVGPAGGCLNEASMPDAPCQSTDSARSSIVTCSSMQGMSMETSLTELSEMWTGLERSASSASSTMGSSDMDDNKRVKAAVETGDDGQDGSELGDDFELNVAIPPCLNLGHAELKKGKSRRVGTGRARGAGAGGLGSVALSSDRCLMNKTLREACLPPNVLPPQHIQTLLANILDDICGCVSLADRIRRDVNGEDMAWLADSLLAKCIVRSEHPHSGCLALVNALPQMRECVLVSVYHYIYAFLHSSTLASDSGDRHLLRRLGSWLGHLTLARNTPIRLRDLDLKAVLDEAWREDTLPIVLPFLLAVLIPATGSLIFTAENPWIGAVLVELAEVHTNGHPCVRPDIERIMDIFDADLQSFVRRHSSYQGHVRGAPVTGSSFHQSPSWLVYQTAALQPTYSVAQHQAIQVHGVQGSSLSGLSTRASVPSSSVLRSTWAHHRWGEASSQNLVTRGKPAWHQTGLNVDMTGGFYTDKWLRPESVHGFRVTEKPRPGLHNSNGNPDWGGVCGAKKICGCRAPGAGQQIGKYWNGLGCRSNSGPTNCLDLDRRLAAVRSRGGVAGPSNLVANAVGPESGECMAGCKAVDNSWEGEVGPKHQPKEDDWSDVHKARERGSDASSSSDFEDADLAVDAQDCSDMQTTSKCRKGHSGGKSRGNNVAGMGGHLTSVQWHQSAHCRCWKQGGGQKTKCRCRGQVCIPQATHKNKSQDNAGCFNRVGMRPVVTVPRKSSKSRGRRIEDKGCWSGSRQVTGGWKSGAPGGRVVSLRQGAFGVPEAGVSSEAAHKTLGSEPVHRSRNLPSGPMDGGRGNVRNSDLGGHGRGNQEKGAHGTLLSPGRIHRVEVANRKLQGSVPAKPTRRNGDGKVLSKHLSEPAANGRPRTCTPAATAKSADAVADKRRHKKRNKKTAGGGRQRHQRAPKVDTHVIST</sequence>
<comment type="caution">
    <text evidence="3">The sequence shown here is derived from an EMBL/GenBank/DDBJ whole genome shotgun (WGS) entry which is preliminary data.</text>
</comment>
<accession>A0A8S1IP36</accession>
<evidence type="ECO:0000256" key="1">
    <source>
        <dbReference type="SAM" id="MobiDB-lite"/>
    </source>
</evidence>
<dbReference type="InterPro" id="IPR032191">
    <property type="entry name" value="CNOT1_CAF1_bind"/>
</dbReference>
<gene>
    <name evidence="3" type="ORF">OSTQU699_LOCUS493</name>
</gene>
<feature type="region of interest" description="Disordered" evidence="1">
    <location>
        <begin position="1135"/>
        <end position="1216"/>
    </location>
</feature>
<dbReference type="Gene3D" id="1.25.40.180">
    <property type="match status" value="1"/>
</dbReference>
<proteinExistence type="predicted"/>
<feature type="region of interest" description="Disordered" evidence="1">
    <location>
        <begin position="1065"/>
        <end position="1120"/>
    </location>
</feature>
<name>A0A8S1IP36_9CHLO</name>
<feature type="region of interest" description="Disordered" evidence="1">
    <location>
        <begin position="1015"/>
        <end position="1048"/>
    </location>
</feature>
<feature type="compositionally biased region" description="Basic and acidic residues" evidence="1">
    <location>
        <begin position="1207"/>
        <end position="1216"/>
    </location>
</feature>
<evidence type="ECO:0000313" key="4">
    <source>
        <dbReference type="Proteomes" id="UP000708148"/>
    </source>
</evidence>
<feature type="domain" description="CCR4-NOT transcription complex subunit 1 CAF1-binding" evidence="2">
    <location>
        <begin position="478"/>
        <end position="651"/>
    </location>
</feature>
<dbReference type="OrthoDB" id="1293584at2759"/>
<dbReference type="PANTHER" id="PTHR13162:SF8">
    <property type="entry name" value="CCR4-NOT TRANSCRIPTION COMPLEX SUBUNIT 1"/>
    <property type="match status" value="1"/>
</dbReference>
<reference evidence="3" key="1">
    <citation type="submission" date="2020-12" db="EMBL/GenBank/DDBJ databases">
        <authorList>
            <person name="Iha C."/>
        </authorList>
    </citation>
    <scope>NUCLEOTIDE SEQUENCE</scope>
</reference>
<protein>
    <recommendedName>
        <fullName evidence="2">CCR4-NOT transcription complex subunit 1 CAF1-binding domain-containing protein</fullName>
    </recommendedName>
</protein>
<dbReference type="AlphaFoldDB" id="A0A8S1IP36"/>
<feature type="compositionally biased region" description="Basic and acidic residues" evidence="1">
    <location>
        <begin position="884"/>
        <end position="906"/>
    </location>
</feature>
<dbReference type="Pfam" id="PF16415">
    <property type="entry name" value="CNOT1_CAF1_bind"/>
    <property type="match status" value="1"/>
</dbReference>